<feature type="region of interest" description="Disordered" evidence="1">
    <location>
        <begin position="15"/>
        <end position="82"/>
    </location>
</feature>
<organism evidence="2 3">
    <name type="scientific">Cupriavidus basilensis</name>
    <dbReference type="NCBI Taxonomy" id="68895"/>
    <lineage>
        <taxon>Bacteria</taxon>
        <taxon>Pseudomonadati</taxon>
        <taxon>Pseudomonadota</taxon>
        <taxon>Betaproteobacteria</taxon>
        <taxon>Burkholderiales</taxon>
        <taxon>Burkholderiaceae</taxon>
        <taxon>Cupriavidus</taxon>
    </lineage>
</organism>
<accession>A0ABT6B215</accession>
<comment type="caution">
    <text evidence="2">The sequence shown here is derived from an EMBL/GenBank/DDBJ whole genome shotgun (WGS) entry which is preliminary data.</text>
</comment>
<reference evidence="2 3" key="1">
    <citation type="submission" date="2023-03" db="EMBL/GenBank/DDBJ databases">
        <title>Draft assemblies of triclosan tolerant bacteria isolated from returned activated sludge.</title>
        <authorList>
            <person name="Van Hamelsveld S."/>
        </authorList>
    </citation>
    <scope>NUCLEOTIDE SEQUENCE [LARGE SCALE GENOMIC DNA]</scope>
    <source>
        <strain evidence="2 3">GW210010_S58</strain>
    </source>
</reference>
<keyword evidence="3" id="KW-1185">Reference proteome</keyword>
<evidence type="ECO:0000313" key="2">
    <source>
        <dbReference type="EMBL" id="MDF3838937.1"/>
    </source>
</evidence>
<dbReference type="Proteomes" id="UP001216674">
    <property type="component" value="Unassembled WGS sequence"/>
</dbReference>
<gene>
    <name evidence="2" type="ORF">P3W85_39280</name>
</gene>
<name>A0ABT6B215_9BURK</name>
<evidence type="ECO:0000256" key="1">
    <source>
        <dbReference type="SAM" id="MobiDB-lite"/>
    </source>
</evidence>
<dbReference type="EMBL" id="JARJLM010000639">
    <property type="protein sequence ID" value="MDF3838937.1"/>
    <property type="molecule type" value="Genomic_DNA"/>
</dbReference>
<protein>
    <submittedName>
        <fullName evidence="2">Uncharacterized protein</fullName>
    </submittedName>
</protein>
<dbReference type="RefSeq" id="WP_276268773.1">
    <property type="nucleotide sequence ID" value="NZ_JARJLM010000639.1"/>
</dbReference>
<proteinExistence type="predicted"/>
<sequence length="82" mass="8579">MQPALVGLDTDCHANTRLPRIGGGRASGMEAASTPPLRKPRAQRGVAACFSSAQAPRSAAQKHNAARQIGYNGNDFHLPTLA</sequence>
<evidence type="ECO:0000313" key="3">
    <source>
        <dbReference type="Proteomes" id="UP001216674"/>
    </source>
</evidence>